<feature type="domain" description="Ion transport" evidence="12">
    <location>
        <begin position="40"/>
        <end position="251"/>
    </location>
</feature>
<evidence type="ECO:0000256" key="1">
    <source>
        <dbReference type="ARBA" id="ARBA00004141"/>
    </source>
</evidence>
<dbReference type="GO" id="GO:0001508">
    <property type="term" value="P:action potential"/>
    <property type="evidence" value="ECO:0007669"/>
    <property type="project" value="TreeGrafter"/>
</dbReference>
<evidence type="ECO:0000256" key="10">
    <source>
        <dbReference type="ARBA" id="ARBA00023136"/>
    </source>
</evidence>
<dbReference type="InterPro" id="IPR028325">
    <property type="entry name" value="VG_K_chnl"/>
</dbReference>
<organism evidence="13 14">
    <name type="scientific">Sulfuriroseicoccus oceanibius</name>
    <dbReference type="NCBI Taxonomy" id="2707525"/>
    <lineage>
        <taxon>Bacteria</taxon>
        <taxon>Pseudomonadati</taxon>
        <taxon>Verrucomicrobiota</taxon>
        <taxon>Verrucomicrobiia</taxon>
        <taxon>Verrucomicrobiales</taxon>
        <taxon>Verrucomicrobiaceae</taxon>
        <taxon>Sulfuriroseicoccus</taxon>
    </lineage>
</organism>
<dbReference type="EMBL" id="CP066776">
    <property type="protein sequence ID" value="QQL45289.1"/>
    <property type="molecule type" value="Genomic_DNA"/>
</dbReference>
<dbReference type="RefSeq" id="WP_164363930.1">
    <property type="nucleotide sequence ID" value="NZ_CP066776.1"/>
</dbReference>
<evidence type="ECO:0000313" key="14">
    <source>
        <dbReference type="Proteomes" id="UP000475117"/>
    </source>
</evidence>
<evidence type="ECO:0000313" key="13">
    <source>
        <dbReference type="EMBL" id="QQL45289.1"/>
    </source>
</evidence>
<accession>A0A6B3LAA6</accession>
<keyword evidence="4" id="KW-0812">Transmembrane</keyword>
<dbReference type="Proteomes" id="UP000475117">
    <property type="component" value="Chromosome"/>
</dbReference>
<dbReference type="Gene3D" id="1.10.287.70">
    <property type="match status" value="1"/>
</dbReference>
<keyword evidence="14" id="KW-1185">Reference proteome</keyword>
<keyword evidence="10" id="KW-0472">Membrane</keyword>
<reference evidence="13 14" key="1">
    <citation type="submission" date="2020-12" db="EMBL/GenBank/DDBJ databases">
        <title>Sulforoseuscoccus oceanibium gen. nov., sp. nov., a representative of the phylum Verrucomicrobia with special cytoplasmic membrane, and proposal of Sulforoseuscoccusaceae fam. nov.</title>
        <authorList>
            <person name="Xi F."/>
        </authorList>
    </citation>
    <scope>NUCLEOTIDE SEQUENCE [LARGE SCALE GENOMIC DNA]</scope>
    <source>
        <strain evidence="13 14">T37</strain>
    </source>
</reference>
<proteinExistence type="predicted"/>
<evidence type="ECO:0000256" key="2">
    <source>
        <dbReference type="ARBA" id="ARBA00022448"/>
    </source>
</evidence>
<keyword evidence="5" id="KW-0631">Potassium channel</keyword>
<sequence length="315" mass="34941">MSEPTAPIDDPTQRKRKRRRADWRNRLYTVIFHSNTPAGKAFDVALLFCIIGSVGAVMLESTPQIDAVIHQQLRTLEWVFTIGFTIEYILRLISARNWKSYAFSFFGIVDLLSTIPTYLQFFLPGGQYLLVIRVLRLLRMFRVLKMARHLREADLFLTALKAGRPKIMVFLFTITALVMVIGTVMYLIEGPEHGFTSIPRSVYWAVVTITTVGYGDISPETWFGQFVASIAMITGWAVLAVPTGIIGVEVARRSGIGGAPPEETGTAGFSSAGILDASAPDCPRCGFHGVMIDHRYCARCGKKLPEPHVDDGAPQ</sequence>
<dbReference type="Pfam" id="PF00520">
    <property type="entry name" value="Ion_trans"/>
    <property type="match status" value="1"/>
</dbReference>
<name>A0A6B3LAA6_9BACT</name>
<dbReference type="PANTHER" id="PTHR11537:SF254">
    <property type="entry name" value="POTASSIUM VOLTAGE-GATED CHANNEL PROTEIN SHAB"/>
    <property type="match status" value="1"/>
</dbReference>
<dbReference type="KEGG" id="soa:G3M56_001500"/>
<evidence type="ECO:0000259" key="12">
    <source>
        <dbReference type="Pfam" id="PF00520"/>
    </source>
</evidence>
<keyword evidence="2" id="KW-0813">Transport</keyword>
<evidence type="ECO:0000256" key="6">
    <source>
        <dbReference type="ARBA" id="ARBA00022882"/>
    </source>
</evidence>
<dbReference type="SUPFAM" id="SSF81324">
    <property type="entry name" value="Voltage-gated potassium channels"/>
    <property type="match status" value="1"/>
</dbReference>
<protein>
    <submittedName>
        <fullName evidence="13">Ion transporter</fullName>
    </submittedName>
</protein>
<keyword evidence="11" id="KW-0407">Ion channel</keyword>
<comment type="subcellular location">
    <subcellularLocation>
        <location evidence="1">Membrane</location>
        <topology evidence="1">Multi-pass membrane protein</topology>
    </subcellularLocation>
</comment>
<dbReference type="PANTHER" id="PTHR11537">
    <property type="entry name" value="VOLTAGE-GATED POTASSIUM CHANNEL"/>
    <property type="match status" value="1"/>
</dbReference>
<dbReference type="Gene3D" id="1.20.120.350">
    <property type="entry name" value="Voltage-gated potassium channels. Chain C"/>
    <property type="match status" value="1"/>
</dbReference>
<keyword evidence="9" id="KW-0406">Ion transport</keyword>
<evidence type="ECO:0000256" key="5">
    <source>
        <dbReference type="ARBA" id="ARBA00022826"/>
    </source>
</evidence>
<evidence type="ECO:0000256" key="9">
    <source>
        <dbReference type="ARBA" id="ARBA00023065"/>
    </source>
</evidence>
<evidence type="ECO:0000256" key="3">
    <source>
        <dbReference type="ARBA" id="ARBA00022538"/>
    </source>
</evidence>
<keyword evidence="3" id="KW-0633">Potassium transport</keyword>
<evidence type="ECO:0000256" key="4">
    <source>
        <dbReference type="ARBA" id="ARBA00022692"/>
    </source>
</evidence>
<keyword evidence="6" id="KW-0851">Voltage-gated channel</keyword>
<keyword evidence="8" id="KW-1133">Transmembrane helix</keyword>
<dbReference type="GO" id="GO:0008076">
    <property type="term" value="C:voltage-gated potassium channel complex"/>
    <property type="evidence" value="ECO:0007669"/>
    <property type="project" value="InterPro"/>
</dbReference>
<gene>
    <name evidence="13" type="ORF">G3M56_001500</name>
</gene>
<dbReference type="GO" id="GO:0005249">
    <property type="term" value="F:voltage-gated potassium channel activity"/>
    <property type="evidence" value="ECO:0007669"/>
    <property type="project" value="InterPro"/>
</dbReference>
<evidence type="ECO:0000256" key="7">
    <source>
        <dbReference type="ARBA" id="ARBA00022958"/>
    </source>
</evidence>
<keyword evidence="7" id="KW-0630">Potassium</keyword>
<dbReference type="PRINTS" id="PR00169">
    <property type="entry name" value="KCHANNEL"/>
</dbReference>
<evidence type="ECO:0000256" key="8">
    <source>
        <dbReference type="ARBA" id="ARBA00022989"/>
    </source>
</evidence>
<dbReference type="InterPro" id="IPR005821">
    <property type="entry name" value="Ion_trans_dom"/>
</dbReference>
<dbReference type="AlphaFoldDB" id="A0A6B3LAA6"/>
<evidence type="ECO:0000256" key="11">
    <source>
        <dbReference type="ARBA" id="ARBA00023303"/>
    </source>
</evidence>
<dbReference type="InterPro" id="IPR027359">
    <property type="entry name" value="Volt_channel_dom_sf"/>
</dbReference>